<dbReference type="CDD" id="cd12797">
    <property type="entry name" value="M23_peptidase"/>
    <property type="match status" value="1"/>
</dbReference>
<keyword evidence="2" id="KW-0645">Protease</keyword>
<proteinExistence type="predicted"/>
<dbReference type="InterPro" id="IPR011055">
    <property type="entry name" value="Dup_hybrid_motif"/>
</dbReference>
<protein>
    <submittedName>
        <fullName evidence="12">Peptidoglycan DD-metalloendopeptidase family protein</fullName>
    </submittedName>
</protein>
<dbReference type="Gene3D" id="2.70.70.10">
    <property type="entry name" value="Glucose Permease (Domain IIA)"/>
    <property type="match status" value="1"/>
</dbReference>
<dbReference type="AlphaFoldDB" id="A0AAE9XKC8"/>
<feature type="coiled-coil region" evidence="7">
    <location>
        <begin position="95"/>
        <end position="126"/>
    </location>
</feature>
<organism evidence="12 13">
    <name type="scientific">Gimibacter soli</name>
    <dbReference type="NCBI Taxonomy" id="3024400"/>
    <lineage>
        <taxon>Bacteria</taxon>
        <taxon>Pseudomonadati</taxon>
        <taxon>Pseudomonadota</taxon>
        <taxon>Alphaproteobacteria</taxon>
        <taxon>Kordiimonadales</taxon>
        <taxon>Temperatibacteraceae</taxon>
        <taxon>Gimibacter</taxon>
    </lineage>
</organism>
<gene>
    <name evidence="12" type="ORF">PH603_09505</name>
</gene>
<dbReference type="InterPro" id="IPR016047">
    <property type="entry name" value="M23ase_b-sheet_dom"/>
</dbReference>
<sequence>MPREEKTRKRVSRNGAKGLNALKKLFARLDGLRLRHFPERQLFLRSEGRVRFLTIGSYTQVALSGLLLLFVLWGLVATIAYVSRDLTLDAKNRTIKVMSANMQSVTEDLSTLENDVERRAAKLERRQQYLEEIVDQIAPPRPEAEGTAESPASEEAEKSAGDKTATLAPSVFEAPAEAEGPVTGFLREIFNTGDAYASLPDAAESRSDALTARFAEMDLRQRSVARSLALALDSKMESLDAILKPTKLTSEQLAPKGRSLWHPATYLTNKLPGSEFGMEYEDPAFVGLKEKWDQYQNLLVLLEAFPAAEPAADYYVSSRFGSRRDPFSNKWKSHKGLDLAGWPGTAIYATGAGKVIKSGKWGPYGNMIEIDHGNGLRTRYGHMRRLRVSVGETVAAGQQIGDMGRTGRATSSHLHYEIWQGDRILDPMPFLKVAADVRHFQRKQERTDG</sequence>
<dbReference type="Proteomes" id="UP001217500">
    <property type="component" value="Chromosome"/>
</dbReference>
<comment type="cofactor">
    <cofactor evidence="1">
        <name>Zn(2+)</name>
        <dbReference type="ChEBI" id="CHEBI:29105"/>
    </cofactor>
</comment>
<evidence type="ECO:0000256" key="5">
    <source>
        <dbReference type="ARBA" id="ARBA00022833"/>
    </source>
</evidence>
<feature type="transmembrane region" description="Helical" evidence="9">
    <location>
        <begin position="61"/>
        <end position="82"/>
    </location>
</feature>
<feature type="region of interest" description="Disordered" evidence="8">
    <location>
        <begin position="134"/>
        <end position="164"/>
    </location>
</feature>
<evidence type="ECO:0000256" key="2">
    <source>
        <dbReference type="ARBA" id="ARBA00022670"/>
    </source>
</evidence>
<dbReference type="SUPFAM" id="SSF51261">
    <property type="entry name" value="Duplicated hybrid motif"/>
    <property type="match status" value="1"/>
</dbReference>
<dbReference type="GO" id="GO:0006508">
    <property type="term" value="P:proteolysis"/>
    <property type="evidence" value="ECO:0007669"/>
    <property type="project" value="UniProtKB-KW"/>
</dbReference>
<keyword evidence="6" id="KW-0482">Metalloprotease</keyword>
<keyword evidence="5" id="KW-0862">Zinc</keyword>
<evidence type="ECO:0000256" key="7">
    <source>
        <dbReference type="SAM" id="Coils"/>
    </source>
</evidence>
<evidence type="ECO:0000313" key="12">
    <source>
        <dbReference type="EMBL" id="WCL52774.1"/>
    </source>
</evidence>
<evidence type="ECO:0000256" key="1">
    <source>
        <dbReference type="ARBA" id="ARBA00001947"/>
    </source>
</evidence>
<dbReference type="GO" id="GO:0046872">
    <property type="term" value="F:metal ion binding"/>
    <property type="evidence" value="ECO:0007669"/>
    <property type="project" value="UniProtKB-KW"/>
</dbReference>
<evidence type="ECO:0000313" key="13">
    <source>
        <dbReference type="Proteomes" id="UP001217500"/>
    </source>
</evidence>
<keyword evidence="9" id="KW-0812">Transmembrane</keyword>
<dbReference type="PANTHER" id="PTHR21666:SF288">
    <property type="entry name" value="CELL DIVISION PROTEIN YTFB"/>
    <property type="match status" value="1"/>
</dbReference>
<evidence type="ECO:0000259" key="11">
    <source>
        <dbReference type="Pfam" id="PF19353"/>
    </source>
</evidence>
<keyword evidence="7" id="KW-0175">Coiled coil</keyword>
<evidence type="ECO:0000256" key="8">
    <source>
        <dbReference type="SAM" id="MobiDB-lite"/>
    </source>
</evidence>
<reference evidence="12" key="1">
    <citation type="submission" date="2023-01" db="EMBL/GenBank/DDBJ databases">
        <title>The genome sequence of Kordiimonadaceae bacterium 6D33.</title>
        <authorList>
            <person name="Liu Y."/>
        </authorList>
    </citation>
    <scope>NUCLEOTIDE SEQUENCE</scope>
    <source>
        <strain evidence="12">6D33</strain>
    </source>
</reference>
<feature type="domain" description="M23ase beta-sheet core" evidence="10">
    <location>
        <begin position="333"/>
        <end position="427"/>
    </location>
</feature>
<dbReference type="InterPro" id="IPR045974">
    <property type="entry name" value="DUF5930"/>
</dbReference>
<dbReference type="InterPro" id="IPR050570">
    <property type="entry name" value="Cell_wall_metabolism_enzyme"/>
</dbReference>
<evidence type="ECO:0000259" key="10">
    <source>
        <dbReference type="Pfam" id="PF01551"/>
    </source>
</evidence>
<keyword evidence="13" id="KW-1185">Reference proteome</keyword>
<keyword evidence="4" id="KW-0378">Hydrolase</keyword>
<evidence type="ECO:0000256" key="9">
    <source>
        <dbReference type="SAM" id="Phobius"/>
    </source>
</evidence>
<dbReference type="GO" id="GO:0004222">
    <property type="term" value="F:metalloendopeptidase activity"/>
    <property type="evidence" value="ECO:0007669"/>
    <property type="project" value="TreeGrafter"/>
</dbReference>
<keyword evidence="9" id="KW-1133">Transmembrane helix</keyword>
<name>A0AAE9XKC8_9PROT</name>
<evidence type="ECO:0000256" key="3">
    <source>
        <dbReference type="ARBA" id="ARBA00022723"/>
    </source>
</evidence>
<dbReference type="KEGG" id="gso:PH603_09505"/>
<dbReference type="PANTHER" id="PTHR21666">
    <property type="entry name" value="PEPTIDASE-RELATED"/>
    <property type="match status" value="1"/>
</dbReference>
<keyword evidence="9" id="KW-0472">Membrane</keyword>
<evidence type="ECO:0000256" key="4">
    <source>
        <dbReference type="ARBA" id="ARBA00022801"/>
    </source>
</evidence>
<dbReference type="EMBL" id="CP116805">
    <property type="protein sequence ID" value="WCL52774.1"/>
    <property type="molecule type" value="Genomic_DNA"/>
</dbReference>
<dbReference type="Pfam" id="PF19353">
    <property type="entry name" value="DUF5930"/>
    <property type="match status" value="1"/>
</dbReference>
<evidence type="ECO:0000256" key="6">
    <source>
        <dbReference type="ARBA" id="ARBA00023049"/>
    </source>
</evidence>
<feature type="domain" description="DUF5930" evidence="11">
    <location>
        <begin position="24"/>
        <end position="138"/>
    </location>
</feature>
<accession>A0AAE9XKC8</accession>
<keyword evidence="3" id="KW-0479">Metal-binding</keyword>
<dbReference type="Pfam" id="PF01551">
    <property type="entry name" value="Peptidase_M23"/>
    <property type="match status" value="1"/>
</dbReference>